<keyword evidence="8" id="KW-1185">Reference proteome</keyword>
<evidence type="ECO:0000313" key="7">
    <source>
        <dbReference type="EMBL" id="OTG34984.1"/>
    </source>
</evidence>
<keyword evidence="4" id="KW-1015">Disulfide bond</keyword>
<dbReference type="InParanoid" id="A0A251VHS8"/>
<dbReference type="InterPro" id="IPR008176">
    <property type="entry name" value="Defensin_plant"/>
</dbReference>
<reference evidence="7" key="2">
    <citation type="submission" date="2017-02" db="EMBL/GenBank/DDBJ databases">
        <title>Sunflower complete genome.</title>
        <authorList>
            <person name="Langlade N."/>
            <person name="Munos S."/>
        </authorList>
    </citation>
    <scope>NUCLEOTIDE SEQUENCE [LARGE SCALE GENOMIC DNA]</scope>
    <source>
        <tissue evidence="7">Leaves</tissue>
    </source>
</reference>
<evidence type="ECO:0000256" key="3">
    <source>
        <dbReference type="ARBA" id="ARBA00022729"/>
    </source>
</evidence>
<protein>
    <submittedName>
        <fullName evidence="6">Defensin, plant, knottin, scorpion toxin-like superfamily</fullName>
    </submittedName>
    <submittedName>
        <fullName evidence="7">Putative gamma-thionin</fullName>
    </submittedName>
</protein>
<dbReference type="PROSITE" id="PS00940">
    <property type="entry name" value="GAMMA_THIONIN"/>
    <property type="match status" value="1"/>
</dbReference>
<dbReference type="Proteomes" id="UP000215914">
    <property type="component" value="Chromosome 2"/>
</dbReference>
<dbReference type="SMART" id="SM00505">
    <property type="entry name" value="Knot1"/>
    <property type="match status" value="1"/>
</dbReference>
<comment type="subcellular location">
    <subcellularLocation>
        <location evidence="1">Secreted</location>
    </subcellularLocation>
</comment>
<dbReference type="GO" id="GO:0005576">
    <property type="term" value="C:extracellular region"/>
    <property type="evidence" value="ECO:0007669"/>
    <property type="project" value="UniProtKB-SubCell"/>
</dbReference>
<dbReference type="PANTHER" id="PTHR33147:SF133">
    <property type="entry name" value="DEFENSIN-LIKE PROTEIN 6-RELATED"/>
    <property type="match status" value="1"/>
</dbReference>
<accession>A0A251VHS8</accession>
<dbReference type="InterPro" id="IPR003614">
    <property type="entry name" value="Knottins"/>
</dbReference>
<dbReference type="PANTHER" id="PTHR33147">
    <property type="entry name" value="DEFENSIN-LIKE PROTEIN 1"/>
    <property type="match status" value="1"/>
</dbReference>
<feature type="domain" description="Knottins-like" evidence="5">
    <location>
        <begin position="19"/>
        <end position="64"/>
    </location>
</feature>
<dbReference type="AlphaFoldDB" id="A0A251VHS8"/>
<name>A0A251VHS8_HELAN</name>
<dbReference type="PRINTS" id="PR00288">
    <property type="entry name" value="PUROTHIONIN"/>
</dbReference>
<dbReference type="SUPFAM" id="SSF57095">
    <property type="entry name" value="Scorpion toxin-like"/>
    <property type="match status" value="1"/>
</dbReference>
<evidence type="ECO:0000313" key="6">
    <source>
        <dbReference type="EMBL" id="KAF5819440.1"/>
    </source>
</evidence>
<proteinExistence type="predicted"/>
<dbReference type="Pfam" id="PF00304">
    <property type="entry name" value="Gamma-thionin"/>
    <property type="match status" value="1"/>
</dbReference>
<dbReference type="Gene3D" id="3.30.30.10">
    <property type="entry name" value="Knottin, scorpion toxin-like"/>
    <property type="match status" value="1"/>
</dbReference>
<dbReference type="EMBL" id="MNCJ02000317">
    <property type="protein sequence ID" value="KAF5819440.1"/>
    <property type="molecule type" value="Genomic_DNA"/>
</dbReference>
<dbReference type="GO" id="GO:0006952">
    <property type="term" value="P:defense response"/>
    <property type="evidence" value="ECO:0000318"/>
    <property type="project" value="GO_Central"/>
</dbReference>
<sequence>MYVCARAVEKETMVVEGRICESQSHGFKGMCMSNHNCGLVCINEGFSGGICRGVRGRCFCTKAC</sequence>
<dbReference type="OMA" id="RDANCAN"/>
<keyword evidence="2" id="KW-0964">Secreted</keyword>
<reference evidence="6" key="3">
    <citation type="submission" date="2020-06" db="EMBL/GenBank/DDBJ databases">
        <title>Helianthus annuus Genome sequencing and assembly Release 2.</title>
        <authorList>
            <person name="Gouzy J."/>
            <person name="Langlade N."/>
            <person name="Munos S."/>
        </authorList>
    </citation>
    <scope>NUCLEOTIDE SEQUENCE</scope>
    <source>
        <tissue evidence="6">Leaves</tissue>
    </source>
</reference>
<dbReference type="InterPro" id="IPR036574">
    <property type="entry name" value="Scorpion_toxin-like_sf"/>
</dbReference>
<dbReference type="EMBL" id="CM007891">
    <property type="protein sequence ID" value="OTG34984.1"/>
    <property type="molecule type" value="Genomic_DNA"/>
</dbReference>
<reference evidence="6 8" key="1">
    <citation type="journal article" date="2017" name="Nature">
        <title>The sunflower genome provides insights into oil metabolism, flowering and Asterid evolution.</title>
        <authorList>
            <person name="Badouin H."/>
            <person name="Gouzy J."/>
            <person name="Grassa C.J."/>
            <person name="Murat F."/>
            <person name="Staton S.E."/>
            <person name="Cottret L."/>
            <person name="Lelandais-Briere C."/>
            <person name="Owens G.L."/>
            <person name="Carrere S."/>
            <person name="Mayjonade B."/>
            <person name="Legrand L."/>
            <person name="Gill N."/>
            <person name="Kane N.C."/>
            <person name="Bowers J.E."/>
            <person name="Hubner S."/>
            <person name="Bellec A."/>
            <person name="Berard A."/>
            <person name="Berges H."/>
            <person name="Blanchet N."/>
            <person name="Boniface M.C."/>
            <person name="Brunel D."/>
            <person name="Catrice O."/>
            <person name="Chaidir N."/>
            <person name="Claudel C."/>
            <person name="Donnadieu C."/>
            <person name="Faraut T."/>
            <person name="Fievet G."/>
            <person name="Helmstetter N."/>
            <person name="King M."/>
            <person name="Knapp S.J."/>
            <person name="Lai Z."/>
            <person name="Le Paslier M.C."/>
            <person name="Lippi Y."/>
            <person name="Lorenzon L."/>
            <person name="Mandel J.R."/>
            <person name="Marage G."/>
            <person name="Marchand G."/>
            <person name="Marquand E."/>
            <person name="Bret-Mestries E."/>
            <person name="Morien E."/>
            <person name="Nambeesan S."/>
            <person name="Nguyen T."/>
            <person name="Pegot-Espagnet P."/>
            <person name="Pouilly N."/>
            <person name="Raftis F."/>
            <person name="Sallet E."/>
            <person name="Schiex T."/>
            <person name="Thomas J."/>
            <person name="Vandecasteele C."/>
            <person name="Vares D."/>
            <person name="Vear F."/>
            <person name="Vautrin S."/>
            <person name="Crespi M."/>
            <person name="Mangin B."/>
            <person name="Burke J.M."/>
            <person name="Salse J."/>
            <person name="Munos S."/>
            <person name="Vincourt P."/>
            <person name="Rieseberg L.H."/>
            <person name="Langlade N.B."/>
        </authorList>
    </citation>
    <scope>NUCLEOTIDE SEQUENCE [LARGE SCALE GENOMIC DNA]</scope>
    <source>
        <strain evidence="8">cv. SF193</strain>
        <tissue evidence="6">Leaves</tissue>
    </source>
</reference>
<evidence type="ECO:0000256" key="4">
    <source>
        <dbReference type="ARBA" id="ARBA00023157"/>
    </source>
</evidence>
<evidence type="ECO:0000256" key="1">
    <source>
        <dbReference type="ARBA" id="ARBA00004613"/>
    </source>
</evidence>
<keyword evidence="3" id="KW-0732">Signal</keyword>
<evidence type="ECO:0000313" key="8">
    <source>
        <dbReference type="Proteomes" id="UP000215914"/>
    </source>
</evidence>
<evidence type="ECO:0000256" key="2">
    <source>
        <dbReference type="ARBA" id="ARBA00022525"/>
    </source>
</evidence>
<gene>
    <name evidence="7" type="ORF">HannXRQ_Chr02g0051881</name>
    <name evidence="6" type="ORF">HanXRQr2_Chr02g0077621</name>
</gene>
<evidence type="ECO:0000259" key="5">
    <source>
        <dbReference type="SMART" id="SM00505"/>
    </source>
</evidence>
<dbReference type="Gramene" id="mRNA:HanXRQr2_Chr02g0077621">
    <property type="protein sequence ID" value="CDS:HanXRQr2_Chr02g0077621.1"/>
    <property type="gene ID" value="HanXRQr2_Chr02g0077621"/>
</dbReference>
<organism evidence="7 8">
    <name type="scientific">Helianthus annuus</name>
    <name type="common">Common sunflower</name>
    <dbReference type="NCBI Taxonomy" id="4232"/>
    <lineage>
        <taxon>Eukaryota</taxon>
        <taxon>Viridiplantae</taxon>
        <taxon>Streptophyta</taxon>
        <taxon>Embryophyta</taxon>
        <taxon>Tracheophyta</taxon>
        <taxon>Spermatophyta</taxon>
        <taxon>Magnoliopsida</taxon>
        <taxon>eudicotyledons</taxon>
        <taxon>Gunneridae</taxon>
        <taxon>Pentapetalae</taxon>
        <taxon>asterids</taxon>
        <taxon>campanulids</taxon>
        <taxon>Asterales</taxon>
        <taxon>Asteraceae</taxon>
        <taxon>Asteroideae</taxon>
        <taxon>Heliantheae alliance</taxon>
        <taxon>Heliantheae</taxon>
        <taxon>Helianthus</taxon>
    </lineage>
</organism>